<reference evidence="8 9" key="1">
    <citation type="submission" date="2020-08" db="EMBL/GenBank/DDBJ databases">
        <title>Bridging the membrane lipid divide: bacteria of the FCB group superphylum have the potential to synthesize archaeal ether lipids.</title>
        <authorList>
            <person name="Villanueva L."/>
            <person name="Von Meijenfeldt F.A.B."/>
            <person name="Westbye A.B."/>
            <person name="Yadav S."/>
            <person name="Hopmans E.C."/>
            <person name="Dutilh B.E."/>
            <person name="Sinninghe Damste J.S."/>
        </authorList>
    </citation>
    <scope>NUCLEOTIDE SEQUENCE [LARGE SCALE GENOMIC DNA]</scope>
    <source>
        <strain evidence="8">NIOZ-UU27</strain>
    </source>
</reference>
<evidence type="ECO:0000313" key="9">
    <source>
        <dbReference type="Proteomes" id="UP000650524"/>
    </source>
</evidence>
<dbReference type="InterPro" id="IPR000014">
    <property type="entry name" value="PAS"/>
</dbReference>
<keyword evidence="1" id="KW-0808">Transferase</keyword>
<dbReference type="PROSITE" id="PS50112">
    <property type="entry name" value="PAS"/>
    <property type="match status" value="1"/>
</dbReference>
<dbReference type="SMART" id="SM00388">
    <property type="entry name" value="HisKA"/>
    <property type="match status" value="1"/>
</dbReference>
<keyword evidence="3" id="KW-0418">Kinase</keyword>
<feature type="domain" description="PAS" evidence="7">
    <location>
        <begin position="3"/>
        <end position="73"/>
    </location>
</feature>
<evidence type="ECO:0000256" key="2">
    <source>
        <dbReference type="ARBA" id="ARBA00022741"/>
    </source>
</evidence>
<dbReference type="InterPro" id="IPR003661">
    <property type="entry name" value="HisK_dim/P_dom"/>
</dbReference>
<protein>
    <submittedName>
        <fullName evidence="8">PAS domain S-box protein</fullName>
    </submittedName>
</protein>
<name>A0A8J6N1M8_9DELT</name>
<evidence type="ECO:0000313" key="8">
    <source>
        <dbReference type="EMBL" id="MBC8178708.1"/>
    </source>
</evidence>
<keyword evidence="5" id="KW-0902">Two-component regulatory system</keyword>
<dbReference type="SUPFAM" id="SSF55874">
    <property type="entry name" value="ATPase domain of HSP90 chaperone/DNA topoisomerase II/histidine kinase"/>
    <property type="match status" value="1"/>
</dbReference>
<dbReference type="NCBIfam" id="TIGR00229">
    <property type="entry name" value="sensory_box"/>
    <property type="match status" value="1"/>
</dbReference>
<dbReference type="Gene3D" id="3.30.450.20">
    <property type="entry name" value="PAS domain"/>
    <property type="match status" value="1"/>
</dbReference>
<dbReference type="PANTHER" id="PTHR43065:SF46">
    <property type="entry name" value="C4-DICARBOXYLATE TRANSPORT SENSOR PROTEIN DCTB"/>
    <property type="match status" value="1"/>
</dbReference>
<dbReference type="Gene3D" id="3.30.565.10">
    <property type="entry name" value="Histidine kinase-like ATPase, C-terminal domain"/>
    <property type="match status" value="1"/>
</dbReference>
<dbReference type="GO" id="GO:0005524">
    <property type="term" value="F:ATP binding"/>
    <property type="evidence" value="ECO:0007669"/>
    <property type="project" value="UniProtKB-KW"/>
</dbReference>
<accession>A0A8J6N1M8</accession>
<dbReference type="EMBL" id="JACNJD010000305">
    <property type="protein sequence ID" value="MBC8178708.1"/>
    <property type="molecule type" value="Genomic_DNA"/>
</dbReference>
<evidence type="ECO:0000259" key="6">
    <source>
        <dbReference type="PROSITE" id="PS50109"/>
    </source>
</evidence>
<dbReference type="InterPro" id="IPR035965">
    <property type="entry name" value="PAS-like_dom_sf"/>
</dbReference>
<dbReference type="PROSITE" id="PS50109">
    <property type="entry name" value="HIS_KIN"/>
    <property type="match status" value="1"/>
</dbReference>
<proteinExistence type="predicted"/>
<sequence>MGEEKAARNLFENILDGIIVVSPDGNIIQINESAKTLFHVQDAELRHLRMSDLLDNHDYTETYQNREIEMEREGNKRFLSVSQSTIEEYGVQLGKLIIVRDFTEIRQAAEEMKHLQAELQKAQKMEAIGLLAGGVAHDLNNILSGLVSYPELILLHLPEDSPLKKPIKAIQESGMRAADVVEDLLTIARGVAITKEVSNLNIIVEEYLASAEHRQLEKIHPFVNFTNDLDPDLLNVSCSKIHITKAIMNLVVNALEAIEGSGTVNISTYNRYLDEPLKGYEQVRRGEHTVLSVSDDGPSIPSEELQR</sequence>
<dbReference type="GO" id="GO:0000155">
    <property type="term" value="F:phosphorelay sensor kinase activity"/>
    <property type="evidence" value="ECO:0007669"/>
    <property type="project" value="InterPro"/>
</dbReference>
<dbReference type="InterPro" id="IPR005467">
    <property type="entry name" value="His_kinase_dom"/>
</dbReference>
<dbReference type="InterPro" id="IPR036890">
    <property type="entry name" value="HATPase_C_sf"/>
</dbReference>
<keyword evidence="4" id="KW-0067">ATP-binding</keyword>
<feature type="domain" description="Histidine kinase" evidence="6">
    <location>
        <begin position="134"/>
        <end position="307"/>
    </location>
</feature>
<dbReference type="CDD" id="cd00082">
    <property type="entry name" value="HisKA"/>
    <property type="match status" value="1"/>
</dbReference>
<dbReference type="SMART" id="SM00091">
    <property type="entry name" value="PAS"/>
    <property type="match status" value="1"/>
</dbReference>
<dbReference type="PANTHER" id="PTHR43065">
    <property type="entry name" value="SENSOR HISTIDINE KINASE"/>
    <property type="match status" value="1"/>
</dbReference>
<dbReference type="AlphaFoldDB" id="A0A8J6N1M8"/>
<dbReference type="SUPFAM" id="SSF55785">
    <property type="entry name" value="PYP-like sensor domain (PAS domain)"/>
    <property type="match status" value="1"/>
</dbReference>
<evidence type="ECO:0000259" key="7">
    <source>
        <dbReference type="PROSITE" id="PS50112"/>
    </source>
</evidence>
<dbReference type="Proteomes" id="UP000650524">
    <property type="component" value="Unassembled WGS sequence"/>
</dbReference>
<organism evidence="8 9">
    <name type="scientific">Candidatus Desulfacyla euxinica</name>
    <dbReference type="NCBI Taxonomy" id="2841693"/>
    <lineage>
        <taxon>Bacteria</taxon>
        <taxon>Deltaproteobacteria</taxon>
        <taxon>Candidatus Desulfacyla</taxon>
    </lineage>
</organism>
<comment type="caution">
    <text evidence="8">The sequence shown here is derived from an EMBL/GenBank/DDBJ whole genome shotgun (WGS) entry which is preliminary data.</text>
</comment>
<dbReference type="Pfam" id="PF00512">
    <property type="entry name" value="HisKA"/>
    <property type="match status" value="1"/>
</dbReference>
<dbReference type="Pfam" id="PF13188">
    <property type="entry name" value="PAS_8"/>
    <property type="match status" value="1"/>
</dbReference>
<evidence type="ECO:0000256" key="3">
    <source>
        <dbReference type="ARBA" id="ARBA00022777"/>
    </source>
</evidence>
<evidence type="ECO:0000256" key="4">
    <source>
        <dbReference type="ARBA" id="ARBA00022840"/>
    </source>
</evidence>
<gene>
    <name evidence="8" type="ORF">H8E19_14990</name>
</gene>
<evidence type="ECO:0000256" key="1">
    <source>
        <dbReference type="ARBA" id="ARBA00022679"/>
    </source>
</evidence>
<dbReference type="Gene3D" id="1.10.287.130">
    <property type="match status" value="1"/>
</dbReference>
<dbReference type="CDD" id="cd00130">
    <property type="entry name" value="PAS"/>
    <property type="match status" value="1"/>
</dbReference>
<evidence type="ECO:0000256" key="5">
    <source>
        <dbReference type="ARBA" id="ARBA00023012"/>
    </source>
</evidence>
<keyword evidence="2" id="KW-0547">Nucleotide-binding</keyword>